<dbReference type="InterPro" id="IPR058548">
    <property type="entry name" value="MlaB-like_STAS"/>
</dbReference>
<dbReference type="EMBL" id="WXEW01000003">
    <property type="protein sequence ID" value="NAS22101.1"/>
    <property type="molecule type" value="Genomic_DNA"/>
</dbReference>
<evidence type="ECO:0000313" key="2">
    <source>
        <dbReference type="EMBL" id="NAS22101.1"/>
    </source>
</evidence>
<dbReference type="PROSITE" id="PS50801">
    <property type="entry name" value="STAS"/>
    <property type="match status" value="1"/>
</dbReference>
<evidence type="ECO:0000313" key="3">
    <source>
        <dbReference type="Proteomes" id="UP000479526"/>
    </source>
</evidence>
<protein>
    <submittedName>
        <fullName evidence="2">STAS domain-containing protein</fullName>
    </submittedName>
</protein>
<organism evidence="2 3">
    <name type="scientific">Herbidospora solisilvae</name>
    <dbReference type="NCBI Taxonomy" id="2696284"/>
    <lineage>
        <taxon>Bacteria</taxon>
        <taxon>Bacillati</taxon>
        <taxon>Actinomycetota</taxon>
        <taxon>Actinomycetes</taxon>
        <taxon>Streptosporangiales</taxon>
        <taxon>Streptosporangiaceae</taxon>
        <taxon>Herbidospora</taxon>
    </lineage>
</organism>
<dbReference type="CDD" id="cd07043">
    <property type="entry name" value="STAS_anti-anti-sigma_factors"/>
    <property type="match status" value="1"/>
</dbReference>
<dbReference type="Proteomes" id="UP000479526">
    <property type="component" value="Unassembled WGS sequence"/>
</dbReference>
<dbReference type="InterPro" id="IPR002645">
    <property type="entry name" value="STAS_dom"/>
</dbReference>
<dbReference type="RefSeq" id="WP_161479520.1">
    <property type="nucleotide sequence ID" value="NZ_WXEW01000003.1"/>
</dbReference>
<dbReference type="Pfam" id="PF13466">
    <property type="entry name" value="STAS_2"/>
    <property type="match status" value="1"/>
</dbReference>
<dbReference type="InterPro" id="IPR036513">
    <property type="entry name" value="STAS_dom_sf"/>
</dbReference>
<dbReference type="SUPFAM" id="SSF52091">
    <property type="entry name" value="SpoIIaa-like"/>
    <property type="match status" value="1"/>
</dbReference>
<evidence type="ECO:0000259" key="1">
    <source>
        <dbReference type="PROSITE" id="PS50801"/>
    </source>
</evidence>
<dbReference type="AlphaFoldDB" id="A0A7C9JBR0"/>
<proteinExistence type="predicted"/>
<comment type="caution">
    <text evidence="2">The sequence shown here is derived from an EMBL/GenBank/DDBJ whole genome shotgun (WGS) entry which is preliminary data.</text>
</comment>
<dbReference type="Gene3D" id="3.30.750.24">
    <property type="entry name" value="STAS domain"/>
    <property type="match status" value="1"/>
</dbReference>
<feature type="domain" description="STAS" evidence="1">
    <location>
        <begin position="33"/>
        <end position="108"/>
    </location>
</feature>
<reference evidence="2 3" key="1">
    <citation type="submission" date="2020-01" db="EMBL/GenBank/DDBJ databases">
        <title>Herbidospora sp. NEAU-GS84 nov., a novel actinomycete isolated from soil.</title>
        <authorList>
            <person name="Han L."/>
        </authorList>
    </citation>
    <scope>NUCLEOTIDE SEQUENCE [LARGE SCALE GENOMIC DNA]</scope>
    <source>
        <strain evidence="2 3">NEAU-GS84</strain>
    </source>
</reference>
<keyword evidence="3" id="KW-1185">Reference proteome</keyword>
<name>A0A7C9JBR0_9ACTN</name>
<sequence length="128" mass="13968">MNSITRDPGRELSDVAVPRQLSVRFLPVGAQTVVAVVDGELDLYTAPLLEATLLPLPAKGVRRIVVDARGLRFCDVCGFRSLSEINDMVAGHGSELVIARPNRGLRRIATLVQELYPAARSQPIRIQP</sequence>
<accession>A0A7C9JBR0</accession>
<gene>
    <name evidence="2" type="ORF">GT755_10440</name>
</gene>